<dbReference type="PROSITE" id="PS51257">
    <property type="entry name" value="PROKAR_LIPOPROTEIN"/>
    <property type="match status" value="1"/>
</dbReference>
<dbReference type="Gene3D" id="2.160.20.120">
    <property type="match status" value="1"/>
</dbReference>
<evidence type="ECO:0000313" key="2">
    <source>
        <dbReference type="EMBL" id="BCA97008.1"/>
    </source>
</evidence>
<dbReference type="AlphaFoldDB" id="A0A6F8T9I0"/>
<accession>A0A6F8T9I0</accession>
<dbReference type="KEGG" id="lant:TUM19329_33690"/>
<organism evidence="2 3">
    <name type="scientific">Legionella antarctica</name>
    <dbReference type="NCBI Taxonomy" id="2708020"/>
    <lineage>
        <taxon>Bacteria</taxon>
        <taxon>Pseudomonadati</taxon>
        <taxon>Pseudomonadota</taxon>
        <taxon>Gammaproteobacteria</taxon>
        <taxon>Legionellales</taxon>
        <taxon>Legionellaceae</taxon>
        <taxon>Legionella</taxon>
    </lineage>
</organism>
<keyword evidence="3" id="KW-1185">Reference proteome</keyword>
<dbReference type="EMBL" id="AP022839">
    <property type="protein sequence ID" value="BCA97008.1"/>
    <property type="molecule type" value="Genomic_DNA"/>
</dbReference>
<dbReference type="Proteomes" id="UP000502894">
    <property type="component" value="Chromosome"/>
</dbReference>
<evidence type="ECO:0000259" key="1">
    <source>
        <dbReference type="Pfam" id="PF10988"/>
    </source>
</evidence>
<sequence length="319" mass="35800">MLKRYYFLILSVCVLVGCTHHGQKTSPVSTEESGKSTKQYRQTNAFTQVDVQGRVNIHLHTGYKTPQILLTGDPRDLAQVKTEVSGTTLYLIVGNGYPRYGAVNADIRGRFLNRLSYKGSGLITGRQLHTSFLELYLANQGTTQLGGTIGLQKLEVVGGGLTKISGITSHDLQIRLKEKPKVQLTGFVTLSKLNVDGEGWLSLYWVKSYHLKVVAKKAAKIQLAGIVNRLEVDLWGAARFKGRYLRAQRSFVRTHDKSVAEISAVNHQSTLATDASDIYYYNIPDTRADFMAFNGSVLNMREWSLFELQEFNRYNKQFP</sequence>
<evidence type="ECO:0000313" key="3">
    <source>
        <dbReference type="Proteomes" id="UP000502894"/>
    </source>
</evidence>
<dbReference type="Pfam" id="PF10988">
    <property type="entry name" value="DUF2807"/>
    <property type="match status" value="2"/>
</dbReference>
<name>A0A6F8T9I0_9GAMM</name>
<gene>
    <name evidence="2" type="ORF">TUM19329_33690</name>
</gene>
<dbReference type="InterPro" id="IPR021255">
    <property type="entry name" value="DUF2807"/>
</dbReference>
<feature type="domain" description="Putative auto-transporter adhesin head GIN" evidence="1">
    <location>
        <begin position="192"/>
        <end position="284"/>
    </location>
</feature>
<protein>
    <recommendedName>
        <fullName evidence="1">Putative auto-transporter adhesin head GIN domain-containing protein</fullName>
    </recommendedName>
</protein>
<reference evidence="2" key="1">
    <citation type="journal article" date="2020" name="Microbiol. Resour. Announc.">
        <title>Complete Genome Sequence of Novel Psychrotolerant Legionella Strain TUM19329, Isolated from Antarctic Lake Sediment.</title>
        <authorList>
            <person name="Shimada S."/>
            <person name="Nakai R."/>
            <person name="Aoki K."/>
            <person name="Shimoeda N."/>
            <person name="Ohno G."/>
            <person name="Miyazaki Y."/>
            <person name="Kudoh S."/>
            <person name="Imura S."/>
            <person name="Watanabe K."/>
            <person name="Ishii Y."/>
            <person name="Tateda K."/>
        </authorList>
    </citation>
    <scope>NUCLEOTIDE SEQUENCE [LARGE SCALE GENOMIC DNA]</scope>
    <source>
        <strain evidence="2">TUM19329</strain>
    </source>
</reference>
<dbReference type="RefSeq" id="WP_173238227.1">
    <property type="nucleotide sequence ID" value="NZ_AP022839.1"/>
</dbReference>
<feature type="domain" description="Putative auto-transporter adhesin head GIN" evidence="1">
    <location>
        <begin position="45"/>
        <end position="184"/>
    </location>
</feature>
<proteinExistence type="predicted"/>